<comment type="similarity">
    <text evidence="2">Belongs to the synaptogyrin family.</text>
</comment>
<feature type="domain" description="Ig-like" evidence="9">
    <location>
        <begin position="280"/>
        <end position="375"/>
    </location>
</feature>
<dbReference type="OrthoDB" id="9950534at2759"/>
<evidence type="ECO:0000256" key="4">
    <source>
        <dbReference type="ARBA" id="ARBA00022989"/>
    </source>
</evidence>
<dbReference type="GO" id="GO:0031594">
    <property type="term" value="C:neuromuscular junction"/>
    <property type="evidence" value="ECO:0007669"/>
    <property type="project" value="TreeGrafter"/>
</dbReference>
<feature type="domain" description="Ig-like" evidence="9">
    <location>
        <begin position="496"/>
        <end position="590"/>
    </location>
</feature>
<dbReference type="EMBL" id="QNUK01000048">
    <property type="protein sequence ID" value="KAF5905159.1"/>
    <property type="molecule type" value="Genomic_DNA"/>
</dbReference>
<evidence type="ECO:0000256" key="5">
    <source>
        <dbReference type="ARBA" id="ARBA00023136"/>
    </source>
</evidence>
<evidence type="ECO:0000256" key="1">
    <source>
        <dbReference type="ARBA" id="ARBA00004141"/>
    </source>
</evidence>
<dbReference type="InterPro" id="IPR016579">
    <property type="entry name" value="Synaptogyrin"/>
</dbReference>
<dbReference type="SMART" id="SM00408">
    <property type="entry name" value="IGc2"/>
    <property type="match status" value="5"/>
</dbReference>
<dbReference type="InterPro" id="IPR003599">
    <property type="entry name" value="Ig_sub"/>
</dbReference>
<dbReference type="InterPro" id="IPR007110">
    <property type="entry name" value="Ig-like_dom"/>
</dbReference>
<dbReference type="PROSITE" id="PS51225">
    <property type="entry name" value="MARVEL"/>
    <property type="match status" value="1"/>
</dbReference>
<evidence type="ECO:0000259" key="9">
    <source>
        <dbReference type="PROSITE" id="PS50835"/>
    </source>
</evidence>
<keyword evidence="3 6" id="KW-0812">Transmembrane</keyword>
<keyword evidence="12" id="KW-1185">Reference proteome</keyword>
<proteinExistence type="inferred from homology"/>
<accession>A0A8J4X7Y9</accession>
<dbReference type="Proteomes" id="UP000727407">
    <property type="component" value="Unassembled WGS sequence"/>
</dbReference>
<evidence type="ECO:0000256" key="2">
    <source>
        <dbReference type="ARBA" id="ARBA00010252"/>
    </source>
</evidence>
<feature type="transmembrane region" description="Helical" evidence="8">
    <location>
        <begin position="1407"/>
        <end position="1434"/>
    </location>
</feature>
<keyword evidence="11" id="KW-0675">Receptor</keyword>
<dbReference type="PANTHER" id="PTHR10838">
    <property type="entry name" value="SYNAPTOGYRIN"/>
    <property type="match status" value="1"/>
</dbReference>
<name>A0A8J4X7Y9_CLAMG</name>
<dbReference type="GO" id="GO:0030672">
    <property type="term" value="C:synaptic vesicle membrane"/>
    <property type="evidence" value="ECO:0007669"/>
    <property type="project" value="TreeGrafter"/>
</dbReference>
<organism evidence="11 12">
    <name type="scientific">Clarias magur</name>
    <name type="common">Asian catfish</name>
    <name type="synonym">Macropteronotus magur</name>
    <dbReference type="NCBI Taxonomy" id="1594786"/>
    <lineage>
        <taxon>Eukaryota</taxon>
        <taxon>Metazoa</taxon>
        <taxon>Chordata</taxon>
        <taxon>Craniata</taxon>
        <taxon>Vertebrata</taxon>
        <taxon>Euteleostomi</taxon>
        <taxon>Actinopterygii</taxon>
        <taxon>Neopterygii</taxon>
        <taxon>Teleostei</taxon>
        <taxon>Ostariophysi</taxon>
        <taxon>Siluriformes</taxon>
        <taxon>Clariidae</taxon>
        <taxon>Clarias</taxon>
    </lineage>
</organism>
<dbReference type="SUPFAM" id="SSF48726">
    <property type="entry name" value="Immunoglobulin"/>
    <property type="match status" value="5"/>
</dbReference>
<keyword evidence="4 8" id="KW-1133">Transmembrane helix</keyword>
<feature type="compositionally biased region" description="Polar residues" evidence="7">
    <location>
        <begin position="1528"/>
        <end position="1537"/>
    </location>
</feature>
<protein>
    <submittedName>
        <fullName evidence="11">Fc receptor-like protein 5 isoform X1</fullName>
    </submittedName>
</protein>
<feature type="domain" description="Ig-like" evidence="9">
    <location>
        <begin position="1147"/>
        <end position="1217"/>
    </location>
</feature>
<evidence type="ECO:0000256" key="3">
    <source>
        <dbReference type="ARBA" id="ARBA00022692"/>
    </source>
</evidence>
<comment type="subcellular location">
    <subcellularLocation>
        <location evidence="1">Membrane</location>
        <topology evidence="1">Multi-pass membrane protein</topology>
    </subcellularLocation>
</comment>
<feature type="compositionally biased region" description="Polar residues" evidence="7">
    <location>
        <begin position="1492"/>
        <end position="1502"/>
    </location>
</feature>
<evidence type="ECO:0000313" key="12">
    <source>
        <dbReference type="Proteomes" id="UP000727407"/>
    </source>
</evidence>
<feature type="transmembrane region" description="Helical" evidence="8">
    <location>
        <begin position="1235"/>
        <end position="1259"/>
    </location>
</feature>
<dbReference type="PROSITE" id="PS50835">
    <property type="entry name" value="IG_LIKE"/>
    <property type="match status" value="7"/>
</dbReference>
<feature type="domain" description="Ig-like" evidence="9">
    <location>
        <begin position="1039"/>
        <end position="1119"/>
    </location>
</feature>
<feature type="region of interest" description="Disordered" evidence="7">
    <location>
        <begin position="1487"/>
        <end position="1537"/>
    </location>
</feature>
<feature type="transmembrane region" description="Helical" evidence="8">
    <location>
        <begin position="1373"/>
        <end position="1395"/>
    </location>
</feature>
<evidence type="ECO:0000256" key="8">
    <source>
        <dbReference type="SAM" id="Phobius"/>
    </source>
</evidence>
<gene>
    <name evidence="11" type="ORF">DAT39_005083</name>
</gene>
<feature type="transmembrane region" description="Helical" evidence="8">
    <location>
        <begin position="1446"/>
        <end position="1469"/>
    </location>
</feature>
<dbReference type="SMART" id="SM00409">
    <property type="entry name" value="IG"/>
    <property type="match status" value="8"/>
</dbReference>
<evidence type="ECO:0000256" key="7">
    <source>
        <dbReference type="SAM" id="MobiDB-lite"/>
    </source>
</evidence>
<dbReference type="InterPro" id="IPR013783">
    <property type="entry name" value="Ig-like_fold"/>
</dbReference>
<dbReference type="InterPro" id="IPR008253">
    <property type="entry name" value="Marvel"/>
</dbReference>
<feature type="domain" description="MARVEL" evidence="10">
    <location>
        <begin position="1323"/>
        <end position="1473"/>
    </location>
</feature>
<reference evidence="11" key="1">
    <citation type="submission" date="2020-07" db="EMBL/GenBank/DDBJ databases">
        <title>Clarias magur genome sequencing, assembly and annotation.</title>
        <authorList>
            <person name="Kushwaha B."/>
            <person name="Kumar R."/>
            <person name="Das P."/>
            <person name="Joshi C.G."/>
            <person name="Kumar D."/>
            <person name="Nagpure N.S."/>
            <person name="Pandey M."/>
            <person name="Agarwal S."/>
            <person name="Srivastava S."/>
            <person name="Singh M."/>
            <person name="Sahoo L."/>
            <person name="Jayasankar P."/>
            <person name="Meher P.K."/>
            <person name="Koringa P.G."/>
            <person name="Iquebal M.A."/>
            <person name="Das S.P."/>
            <person name="Bit A."/>
            <person name="Patnaik S."/>
            <person name="Patel N."/>
            <person name="Shah T.M."/>
            <person name="Hinsu A."/>
            <person name="Jena J.K."/>
        </authorList>
    </citation>
    <scope>NUCLEOTIDE SEQUENCE</scope>
    <source>
        <strain evidence="11">CIFAMagur01</strain>
        <tissue evidence="11">Testis</tissue>
    </source>
</reference>
<dbReference type="Pfam" id="PF01284">
    <property type="entry name" value="MARVEL"/>
    <property type="match status" value="1"/>
</dbReference>
<dbReference type="Pfam" id="PF13927">
    <property type="entry name" value="Ig_3"/>
    <property type="match status" value="3"/>
</dbReference>
<comment type="caution">
    <text evidence="11">The sequence shown here is derived from an EMBL/GenBank/DDBJ whole genome shotgun (WGS) entry which is preliminary data.</text>
</comment>
<dbReference type="InterPro" id="IPR036179">
    <property type="entry name" value="Ig-like_dom_sf"/>
</dbReference>
<dbReference type="PANTHER" id="PTHR10838:SF33">
    <property type="entry name" value="SYNAPTOGYRIN"/>
    <property type="match status" value="1"/>
</dbReference>
<dbReference type="InterPro" id="IPR003598">
    <property type="entry name" value="Ig_sub2"/>
</dbReference>
<sequence>MKDGSTLRPELTGPSMAFLKSTVAFKCKLTGSPSPLTFELIKNDDEVLDRNSNPITFPLKVNMGSEGVYVCRVTSGNQTSTSNPVHLQVVIPVQGVSLVSEPNPPVIYEGEGFRLSCEARMGTHLGYSWYHNEQEVTSPSPLHHFGGNMLTVNSSSEWHAGSYLCVAKNLMGNNSRASSSEHVTVVVKKYLSPPRLSFTLFQNGTGYYANISCQLAYGSPPVTFQLFLNGKSVEVQQLDLLEAWFTQPVTVGLYMGEVQCRAENNIQQLLSNSLDLEVFPVTGTALVQLEYLHRAESEVTAALLQCVITTGTFPVFSWSFNGSTIPLGANSPTFLQHDRVLVLTHISPENAGYYSCRARDSFNSNSSWVESEEVLVKMTESPILFSRNIVTKYEVSGFCAMWRKADAQIALDKPVLSGPSFSLVGSVEEFDCKVDNIQTDQIILYQLFTEGTLNKLIGEYSAHSKEHATFYIVTRPSHDGRLICKASVHNNTEIRPTFSAWKIFQVAVPVEGAHIISRQSSEDLWEGDSLTLECSITKGTYVTYDWFLNNNVLHNDTSNNQLTIPNLSSRDSGQYACVAKNYFNETTYITSKSEGMNIHVKEYVSKPEVSVEVVKDGEGNFVASVKCQVVKGSLPMSFALFKDNHKIAEDITEYHNALFFVPIKLVQDMGMVYCEASNGKTPVQSGDLNIKVGFCVMWQKADDQITLDKPVLSGPSFSLVGSVEEFDCKVDNIQTDQIILYQLFTERTLNKPIGEYSAHSKDKATFFIVTSPSHDGRLICKASVHNNTEIRPTFSAWKIFQVADSEEKGINTSCWKMIKRNFFLLVILGFFAMWQKADAQITLDKPELSGPSISFVKDVVEFTCKLDNDQTGQTILYELFKDGNSYKPIGEYSAHSKEHATFHIVTRPSHDGRLICKASVQNNTEIRPIFSVWKIFKVIVPVEGAHIIPRHSSEDLWEGDSLTLECNITKGTYVTYDWFLNNNVLHNDSSNNQFNIPNLSSRDSGQYVCVAKNYFNGTCYFSNKSEGMNVRVKEYVSKPEISLEVVKNAEGNFTASVKCQVAKGSPHINFTLFKDNNKFAENISEYHNALFFVPIELDQNMGMVYCNVSNGKTSKRSIDLNLTVESVGGNVTMTLDHEYVQQDLHINAVYISCHVERGRFKQYYWFLNNSRLKRTGHFYVTYRPDGSDLLVMLTHIASSGVYHCEAANSFDNTTSVSSPKALISHEAFNKIPTNVVIIVFTFFALLICAVFTCCIYGVVLRKRQSRIYNFRVKDFLDMHSKLDDDDDEDDDGGVFEMIEDTKEHEYGEGIYYDLDTESYIEDTQVVQASMLQDSDEVFAIVVFATITAEGYVNPPDSSQVVCIFNQNDSSCNYGVGIGIIAFFASIAFLLADAYLPLMSSAQDRKRLVIADMGFSGAWTFLWFVCFCHLANQWANTIERKHIAVDAAQAIIAFSFFSFAVWGVITFFAVMRYRQGLGQLGQGFAESAPDHTSPYQTSTIPHNSSPYPPTTYPSDLYQQPPFTGKPDSIGSNYQPPNY</sequence>
<keyword evidence="5 6" id="KW-0472">Membrane</keyword>
<feature type="domain" description="Ig-like" evidence="9">
    <location>
        <begin position="9"/>
        <end position="88"/>
    </location>
</feature>
<dbReference type="CDD" id="cd00096">
    <property type="entry name" value="Ig"/>
    <property type="match status" value="4"/>
</dbReference>
<feature type="domain" description="Ig-like" evidence="9">
    <location>
        <begin position="949"/>
        <end position="1033"/>
    </location>
</feature>
<evidence type="ECO:0000259" key="10">
    <source>
        <dbReference type="PROSITE" id="PS51225"/>
    </source>
</evidence>
<dbReference type="Gene3D" id="2.60.40.10">
    <property type="entry name" value="Immunoglobulins"/>
    <property type="match status" value="7"/>
</dbReference>
<feature type="domain" description="Ig-like" evidence="9">
    <location>
        <begin position="92"/>
        <end position="184"/>
    </location>
</feature>
<evidence type="ECO:0000313" key="11">
    <source>
        <dbReference type="EMBL" id="KAF5905159.1"/>
    </source>
</evidence>
<evidence type="ECO:0000256" key="6">
    <source>
        <dbReference type="PROSITE-ProRule" id="PRU00581"/>
    </source>
</evidence>